<evidence type="ECO:0000256" key="2">
    <source>
        <dbReference type="ARBA" id="ARBA00023043"/>
    </source>
</evidence>
<dbReference type="SUPFAM" id="SSF52540">
    <property type="entry name" value="P-loop containing nucleoside triphosphate hydrolases"/>
    <property type="match status" value="1"/>
</dbReference>
<gene>
    <name evidence="6" type="ORF">IMSHALPRED_006346</name>
</gene>
<sequence length="1842" mass="206286">MCSKVASCAKKFEIVGDVVAQAEPVYAALPWTLVRFVIECAISESETWDSMLEGTEVVTTHISKYPVIEQLYAKINSKLSTGLRDSLLKFFELILKFQIHTVKYFDPDHKGARTVLGMNPVTADRIKKELQTIEEAKERVDADVVLVDAEVSKLGIDNLKEGQKGQEEQLKAIKEGIKALSRDLDGDFSEAERHQQERHKDLIEMWKGPLDEMKRDAENKKIEMQTIYLSSVRTWLSVANPWEDHERAKDQRRMKLGKWLTNDLEFKKWQTSRDSSMLWLHGFAGTGKTGLVCRVIENLRKSLRDRETGQESRRIAIFYCSNDKARTGREETFSRADPKEALRSVVSQLSTTKKDRYVAPILGEKYEASGPGSDTQTPLDYSDCVDILVEMSKLMPITIILDAFDECDHDKGPTLVKHLKEVIRQSPENVKVFISTRSFPAIENDLKVGPSIEVSAERNGDDVREFIEITLDDRIKDKELLNGVVEPDLRKKITDTLTSRARNMFLYASLLLNQLCDKNHTNDAESISKQLDQLPKDLVEMYDRIMVEIHDDKNNSQRSCRLAQDTFKWLLCAQRPLEYRSLLEAISPPGRKADLEEVLDACRALVVKEANLIQFAHYSVREHVLKLDKYSPSQCNIVATRSCLRILNTFFGADESTRHRLSEPENSFRDYALLYWPLHYEGIVQDDIAEHRTAINAMLRSFLLTKGRGDRRKYAVYEEWYSAAQKMAEPLKDNKYLASKLKALQADPLSPLIAACVFGLDDLIAKFGRELDGLNKSNMDGQNALCLAIENNKLEAVKALLSRRFPADLNLLNVSAVRQFQDWDPAKKTKVILYASALQCAAATGRMEIAEFLIEEGAHVDLVAGYFGSPLQAACLRGHGAIAELLLRKGAEPNSQGGFHGNALQAAAAGGHSDIINLLLENKPPALVSTPGGHYGFALMSAVCSGSSDSVSALLEDKANPSERDKVYGTPLEKAVNMGQTSKDIVGHLVEYEADADFSPTGNGVHILHRAAMFGMDDLVNYCLDKGCQIDMVTTEGPDYNPRARFNWFPREMTPLAYACAEGHVAVVTTLLERGAPFEEDRPFSAPLWAAAYQGHADIVDSMIRKFRATHTEEDTITFMDHLPSPDAGRHFILFAAASSGNADVVEVLVNHGAPYRSNWFGATPLLATATFGCSAVTKLLLNYHKDKKIDICLDQRNGSGRTALFEACVGGQSEIASQLLDAGADLFIPNDQNSTTLHEACLHDDQKLVEKLVNKASEDAKREDFLKFLDRRHGPTGNTALMDCARRYKLSFLQLLLDRGADPLVRNNDNETALHWACRHNESGAVKCIVDKALVIANQSSFLQFINQQPSSHMTALIDCAANNNLQALNLLLEHKADYTLHGHFGNTPLLWASEKGHYDVVAALVKHAKLEDTESCPFRDFINHRNRDGVNALLNAAGSGYRRMVSLLLDEGIDWSVAKNDGITTLHAASWGGHTGVVSALLAKAYETANSEDLKKFLNARNSHGKTALLDAAQRGHEKIVKELLDKYDADYLTKNNHGHSALHFACWEGHTEVVSLLLQFASAKLSREQFSKFLNHRNTWGITALLDAADHGRLDIVQIFRENQYGADYQIPNNSDVAALQSSAYRGHKEIVDFLLKTASEDLPPEQFQNFIDHGNKWGKTALMDAAERNRPEIIDLLLDHSADYSLHDNTGFTALHYCAFRNHMAAVRALLERASRDRTDDGDKFKRFLNRQSDNNRATALRDAAIQKHTKVATYLLDFGPAYDLVDSGKRTALHHAVERWDVDFALALLEYAGRDPDRERFRRFMDARDENGETVWKGANKRGLQRLVQKLRVFGVG</sequence>
<dbReference type="PROSITE" id="PS50297">
    <property type="entry name" value="ANK_REP_REGION"/>
    <property type="match status" value="4"/>
</dbReference>
<keyword evidence="7" id="KW-1185">Reference proteome</keyword>
<dbReference type="InterPro" id="IPR051165">
    <property type="entry name" value="Multifunctional_ANK_Repeat"/>
</dbReference>
<dbReference type="PANTHER" id="PTHR24123">
    <property type="entry name" value="ANKYRIN REPEAT-CONTAINING"/>
    <property type="match status" value="1"/>
</dbReference>
<accession>A0A8H3FI26</accession>
<dbReference type="Pfam" id="PF24883">
    <property type="entry name" value="NPHP3_N"/>
    <property type="match status" value="1"/>
</dbReference>
<feature type="repeat" description="ANK" evidence="3">
    <location>
        <begin position="1051"/>
        <end position="1076"/>
    </location>
</feature>
<protein>
    <submittedName>
        <fullName evidence="6">Uncharacterized protein</fullName>
    </submittedName>
</protein>
<feature type="repeat" description="ANK" evidence="3">
    <location>
        <begin position="1694"/>
        <end position="1726"/>
    </location>
</feature>
<dbReference type="InterPro" id="IPR056884">
    <property type="entry name" value="NPHP3-like_N"/>
</dbReference>
<dbReference type="InterPro" id="IPR036770">
    <property type="entry name" value="Ankyrin_rpt-contain_sf"/>
</dbReference>
<feature type="repeat" description="ANK" evidence="3">
    <location>
        <begin position="869"/>
        <end position="898"/>
    </location>
</feature>
<feature type="repeat" description="ANK" evidence="3">
    <location>
        <begin position="1200"/>
        <end position="1232"/>
    </location>
</feature>
<dbReference type="EMBL" id="CAJPDT010000038">
    <property type="protein sequence ID" value="CAF9924994.1"/>
    <property type="molecule type" value="Genomic_DNA"/>
</dbReference>
<feature type="repeat" description="ANK" evidence="3">
    <location>
        <begin position="833"/>
        <end position="865"/>
    </location>
</feature>
<evidence type="ECO:0000313" key="7">
    <source>
        <dbReference type="Proteomes" id="UP000664534"/>
    </source>
</evidence>
<dbReference type="InterPro" id="IPR056125">
    <property type="entry name" value="DUF7708"/>
</dbReference>
<dbReference type="InterPro" id="IPR027417">
    <property type="entry name" value="P-loop_NTPase"/>
</dbReference>
<dbReference type="SUPFAM" id="SSF48403">
    <property type="entry name" value="Ankyrin repeat"/>
    <property type="match status" value="3"/>
</dbReference>
<name>A0A8H3FI26_9LECA</name>
<reference evidence="6" key="1">
    <citation type="submission" date="2021-03" db="EMBL/GenBank/DDBJ databases">
        <authorList>
            <person name="Tagirdzhanova G."/>
        </authorList>
    </citation>
    <scope>NUCLEOTIDE SEQUENCE</scope>
</reference>
<comment type="caution">
    <text evidence="6">The sequence shown here is derived from an EMBL/GenBank/DDBJ whole genome shotgun (WGS) entry which is preliminary data.</text>
</comment>
<dbReference type="Gene3D" id="3.40.50.300">
    <property type="entry name" value="P-loop containing nucleotide triphosphate hydrolases"/>
    <property type="match status" value="1"/>
</dbReference>
<keyword evidence="1" id="KW-0677">Repeat</keyword>
<dbReference type="PROSITE" id="PS50088">
    <property type="entry name" value="ANK_REPEAT"/>
    <property type="match status" value="9"/>
</dbReference>
<dbReference type="SMART" id="SM00248">
    <property type="entry name" value="ANK"/>
    <property type="match status" value="26"/>
</dbReference>
<dbReference type="Pfam" id="PF12796">
    <property type="entry name" value="Ank_2"/>
    <property type="match status" value="9"/>
</dbReference>
<dbReference type="OrthoDB" id="7464126at2759"/>
<organism evidence="6 7">
    <name type="scientific">Imshaugia aleurites</name>
    <dbReference type="NCBI Taxonomy" id="172621"/>
    <lineage>
        <taxon>Eukaryota</taxon>
        <taxon>Fungi</taxon>
        <taxon>Dikarya</taxon>
        <taxon>Ascomycota</taxon>
        <taxon>Pezizomycotina</taxon>
        <taxon>Lecanoromycetes</taxon>
        <taxon>OSLEUM clade</taxon>
        <taxon>Lecanoromycetidae</taxon>
        <taxon>Lecanorales</taxon>
        <taxon>Lecanorineae</taxon>
        <taxon>Parmeliaceae</taxon>
        <taxon>Imshaugia</taxon>
    </lineage>
</organism>
<evidence type="ECO:0000259" key="5">
    <source>
        <dbReference type="Pfam" id="PF24883"/>
    </source>
</evidence>
<feature type="repeat" description="ANK" evidence="3">
    <location>
        <begin position="1277"/>
        <end position="1309"/>
    </location>
</feature>
<keyword evidence="2 3" id="KW-0040">ANK repeat</keyword>
<proteinExistence type="predicted"/>
<evidence type="ECO:0000256" key="1">
    <source>
        <dbReference type="ARBA" id="ARBA00022737"/>
    </source>
</evidence>
<dbReference type="PANTHER" id="PTHR24123:SF33">
    <property type="entry name" value="PROTEIN HOS4"/>
    <property type="match status" value="1"/>
</dbReference>
<feature type="domain" description="DUF7708" evidence="4">
    <location>
        <begin position="4"/>
        <end position="142"/>
    </location>
</feature>
<evidence type="ECO:0000313" key="6">
    <source>
        <dbReference type="EMBL" id="CAF9924994.1"/>
    </source>
</evidence>
<dbReference type="InterPro" id="IPR002110">
    <property type="entry name" value="Ankyrin_rpt"/>
</dbReference>
<evidence type="ECO:0000259" key="4">
    <source>
        <dbReference type="Pfam" id="PF24809"/>
    </source>
</evidence>
<dbReference type="Pfam" id="PF24809">
    <property type="entry name" value="DUF7708"/>
    <property type="match status" value="1"/>
</dbReference>
<feature type="repeat" description="ANK" evidence="3">
    <location>
        <begin position="1661"/>
        <end position="1693"/>
    </location>
</feature>
<evidence type="ECO:0000256" key="3">
    <source>
        <dbReference type="PROSITE-ProRule" id="PRU00023"/>
    </source>
</evidence>
<dbReference type="Proteomes" id="UP000664534">
    <property type="component" value="Unassembled WGS sequence"/>
</dbReference>
<dbReference type="Gene3D" id="1.25.40.20">
    <property type="entry name" value="Ankyrin repeat-containing domain"/>
    <property type="match status" value="7"/>
</dbReference>
<dbReference type="Pfam" id="PF00023">
    <property type="entry name" value="Ank"/>
    <property type="match status" value="2"/>
</dbReference>
<feature type="repeat" description="ANK" evidence="3">
    <location>
        <begin position="1430"/>
        <end position="1462"/>
    </location>
</feature>
<feature type="repeat" description="ANK" evidence="3">
    <location>
        <begin position="1540"/>
        <end position="1562"/>
    </location>
</feature>
<feature type="domain" description="Nephrocystin 3-like N-terminal" evidence="5">
    <location>
        <begin position="257"/>
        <end position="437"/>
    </location>
</feature>